<dbReference type="Pfam" id="PF00176">
    <property type="entry name" value="SNF2-rel_dom"/>
    <property type="match status" value="1"/>
</dbReference>
<dbReference type="InterPro" id="IPR000330">
    <property type="entry name" value="SNF2_N"/>
</dbReference>
<keyword evidence="4" id="KW-0547">Nucleotide-binding</keyword>
<keyword evidence="3" id="KW-0479">Metal-binding</keyword>
<evidence type="ECO:0000256" key="1">
    <source>
        <dbReference type="ARBA" id="ARBA00004123"/>
    </source>
</evidence>
<organism evidence="16 17">
    <name type="scientific">Coniella lustricola</name>
    <dbReference type="NCBI Taxonomy" id="2025994"/>
    <lineage>
        <taxon>Eukaryota</taxon>
        <taxon>Fungi</taxon>
        <taxon>Dikarya</taxon>
        <taxon>Ascomycota</taxon>
        <taxon>Pezizomycotina</taxon>
        <taxon>Sordariomycetes</taxon>
        <taxon>Sordariomycetidae</taxon>
        <taxon>Diaporthales</taxon>
        <taxon>Schizoparmaceae</taxon>
        <taxon>Coniella</taxon>
    </lineage>
</organism>
<evidence type="ECO:0000256" key="3">
    <source>
        <dbReference type="ARBA" id="ARBA00022723"/>
    </source>
</evidence>
<evidence type="ECO:0000313" key="16">
    <source>
        <dbReference type="EMBL" id="PSR78515.1"/>
    </source>
</evidence>
<accession>A0A2T2ZWL2</accession>
<name>A0A2T2ZWL2_9PEZI</name>
<dbReference type="Gene3D" id="3.30.40.10">
    <property type="entry name" value="Zinc/RING finger domain, C3HC4 (zinc finger)"/>
    <property type="match status" value="1"/>
</dbReference>
<dbReference type="STRING" id="2025994.A0A2T2ZWL2"/>
<dbReference type="InterPro" id="IPR017907">
    <property type="entry name" value="Znf_RING_CS"/>
</dbReference>
<comment type="similarity">
    <text evidence="2">Belongs to the SNF2/RAD54 helicase family.</text>
</comment>
<dbReference type="InterPro" id="IPR027417">
    <property type="entry name" value="P-loop_NTPase"/>
</dbReference>
<evidence type="ECO:0000256" key="8">
    <source>
        <dbReference type="ARBA" id="ARBA00022833"/>
    </source>
</evidence>
<evidence type="ECO:0000259" key="13">
    <source>
        <dbReference type="PROSITE" id="PS50089"/>
    </source>
</evidence>
<evidence type="ECO:0000256" key="12">
    <source>
        <dbReference type="SAM" id="MobiDB-lite"/>
    </source>
</evidence>
<dbReference type="PROSITE" id="PS51192">
    <property type="entry name" value="HELICASE_ATP_BIND_1"/>
    <property type="match status" value="1"/>
</dbReference>
<dbReference type="CDD" id="cd18793">
    <property type="entry name" value="SF2_C_SNF"/>
    <property type="match status" value="1"/>
</dbReference>
<keyword evidence="10" id="KW-0539">Nucleus</keyword>
<dbReference type="GO" id="GO:0016818">
    <property type="term" value="F:hydrolase activity, acting on acid anhydrides, in phosphorus-containing anhydrides"/>
    <property type="evidence" value="ECO:0007669"/>
    <property type="project" value="InterPro"/>
</dbReference>
<keyword evidence="6" id="KW-0378">Hydrolase</keyword>
<evidence type="ECO:0000256" key="5">
    <source>
        <dbReference type="ARBA" id="ARBA00022771"/>
    </source>
</evidence>
<dbReference type="GO" id="GO:0005634">
    <property type="term" value="C:nucleus"/>
    <property type="evidence" value="ECO:0007669"/>
    <property type="project" value="UniProtKB-SubCell"/>
</dbReference>
<evidence type="ECO:0000256" key="7">
    <source>
        <dbReference type="ARBA" id="ARBA00022806"/>
    </source>
</evidence>
<keyword evidence="8" id="KW-0862">Zinc</keyword>
<dbReference type="Pfam" id="PF13923">
    <property type="entry name" value="zf-C3HC4_2"/>
    <property type="match status" value="1"/>
</dbReference>
<dbReference type="OrthoDB" id="448448at2759"/>
<keyword evidence="5 11" id="KW-0863">Zinc-finger</keyword>
<dbReference type="PROSITE" id="PS00518">
    <property type="entry name" value="ZF_RING_1"/>
    <property type="match status" value="1"/>
</dbReference>
<dbReference type="Gene3D" id="3.30.70.2330">
    <property type="match status" value="1"/>
</dbReference>
<dbReference type="PANTHER" id="PTHR45626">
    <property type="entry name" value="TRANSCRIPTION TERMINATION FACTOR 2-RELATED"/>
    <property type="match status" value="1"/>
</dbReference>
<dbReference type="InterPro" id="IPR001650">
    <property type="entry name" value="Helicase_C-like"/>
</dbReference>
<evidence type="ECO:0000259" key="15">
    <source>
        <dbReference type="PROSITE" id="PS51194"/>
    </source>
</evidence>
<comment type="subcellular location">
    <subcellularLocation>
        <location evidence="1">Nucleus</location>
    </subcellularLocation>
</comment>
<evidence type="ECO:0000256" key="4">
    <source>
        <dbReference type="ARBA" id="ARBA00022741"/>
    </source>
</evidence>
<evidence type="ECO:0000313" key="17">
    <source>
        <dbReference type="Proteomes" id="UP000241462"/>
    </source>
</evidence>
<dbReference type="GO" id="GO:0008094">
    <property type="term" value="F:ATP-dependent activity, acting on DNA"/>
    <property type="evidence" value="ECO:0007669"/>
    <property type="project" value="TreeGrafter"/>
</dbReference>
<dbReference type="SMART" id="SM00487">
    <property type="entry name" value="DEXDc"/>
    <property type="match status" value="1"/>
</dbReference>
<dbReference type="GO" id="GO:0004386">
    <property type="term" value="F:helicase activity"/>
    <property type="evidence" value="ECO:0007669"/>
    <property type="project" value="UniProtKB-KW"/>
</dbReference>
<dbReference type="InterPro" id="IPR049730">
    <property type="entry name" value="SNF2/RAD54-like_C"/>
</dbReference>
<dbReference type="InterPro" id="IPR014905">
    <property type="entry name" value="HIRAN"/>
</dbReference>
<dbReference type="SMART" id="SM00910">
    <property type="entry name" value="HIRAN"/>
    <property type="match status" value="1"/>
</dbReference>
<dbReference type="Gene3D" id="3.40.50.300">
    <property type="entry name" value="P-loop containing nucleotide triphosphate hydrolases"/>
    <property type="match status" value="1"/>
</dbReference>
<dbReference type="InterPro" id="IPR001841">
    <property type="entry name" value="Znf_RING"/>
</dbReference>
<dbReference type="Proteomes" id="UP000241462">
    <property type="component" value="Unassembled WGS sequence"/>
</dbReference>
<evidence type="ECO:0000256" key="11">
    <source>
        <dbReference type="PROSITE-ProRule" id="PRU00175"/>
    </source>
</evidence>
<protein>
    <submittedName>
        <fullName evidence="16">RAD5-like protein</fullName>
    </submittedName>
</protein>
<feature type="domain" description="Helicase ATP-binding" evidence="14">
    <location>
        <begin position="330"/>
        <end position="490"/>
    </location>
</feature>
<dbReference type="SMART" id="SM00184">
    <property type="entry name" value="RING"/>
    <property type="match status" value="1"/>
</dbReference>
<feature type="domain" description="RING-type" evidence="13">
    <location>
        <begin position="649"/>
        <end position="687"/>
    </location>
</feature>
<dbReference type="Gene3D" id="3.40.50.10810">
    <property type="entry name" value="Tandem AAA-ATPase domain"/>
    <property type="match status" value="1"/>
</dbReference>
<dbReference type="PROSITE" id="PS51194">
    <property type="entry name" value="HELICASE_CTER"/>
    <property type="match status" value="1"/>
</dbReference>
<keyword evidence="17" id="KW-1185">Reference proteome</keyword>
<dbReference type="GO" id="GO:0008270">
    <property type="term" value="F:zinc ion binding"/>
    <property type="evidence" value="ECO:0007669"/>
    <property type="project" value="UniProtKB-KW"/>
</dbReference>
<dbReference type="SMART" id="SM00490">
    <property type="entry name" value="HELICc"/>
    <property type="match status" value="1"/>
</dbReference>
<keyword evidence="9" id="KW-0067">ATP-binding</keyword>
<dbReference type="AlphaFoldDB" id="A0A2T2ZWL2"/>
<sequence>MPPYKRRREVIDLTGDDAVAAPKAKNSRSRAPASRHIASSSNPRLAQSSQAAVIDSAAARGSFYDDETDPIGATQSDDGPAYQLYGKLDNKIVGCRYYTGLVTAGEIVVLRREPRNQYDKNAVRVDNVLGTQVGHLPAKLVDKLAAHVDSGDLRIEGTITGEKGYFDCPVQLALYGPADPIARFHLEEKLKSDKLFKATQLKQARPKPEDLPRPPLGLNSSQSLVGLGNNGPEVSLADLAQTSQAVRFRSSSDNLKALVIDETTLSGMPMAYQPSALKSQLLPHQLQGLAWLQAKENPEFPQHGSDNVTQLWKRAPNGRYRNVATNFTGTAAPGLAKGGILADDMGLGKTIQMLSLILSNGPGQTLIVAPKSVMSNWAQQALQHVKESNALRVHIYHGNDKLKAAELKAYDIVITSYQTMVSDKMAEGSLFSTSWKRIILDEGHVIRNAQTQTALAACEVKAEARWVLTGTPIVNNIKDLHSMVKFLGLTGGIEEAGIFHIVITRPLMQGLSQAEILIQYLMRDICLRRTKDMQFVDLKLPKKTEYVHRITFHAEEKQKYDALLAEAKGALHEVRARARDGKKSSGSMQNVLERLLRLRQVCNHWTLCKQRVVDLLQDLEDQDVVDLNAENREILQQALSLYIENREECPVCLDTLNAPVITHCKHVFCFGCIRKVIQTQNRCPMCRHTLSEEQLLEPAPETSGAEDVQLDLETQSSKTEAMFKILQATLRVKGSKVIIFSQWTKFLTIIENQLMVAGHGYTRIDGSMSPQARDGAMTALKENPECRIMLASLAVCSVGLNLVAADTVILTDSWWAPAIEDQAVDRVHRLGQTRPTTVWRLVMEGTVEERVLDIQAEKRELVDKAFQEKSKGKRTKETRMADIMKLLG</sequence>
<dbReference type="InterPro" id="IPR038718">
    <property type="entry name" value="SNF2-like_sf"/>
</dbReference>
<evidence type="ECO:0000256" key="9">
    <source>
        <dbReference type="ARBA" id="ARBA00022840"/>
    </source>
</evidence>
<feature type="region of interest" description="Disordered" evidence="12">
    <location>
        <begin position="1"/>
        <end position="51"/>
    </location>
</feature>
<dbReference type="InterPro" id="IPR014001">
    <property type="entry name" value="Helicase_ATP-bd"/>
</dbReference>
<evidence type="ECO:0000256" key="2">
    <source>
        <dbReference type="ARBA" id="ARBA00007025"/>
    </source>
</evidence>
<gene>
    <name evidence="16" type="ORF">BD289DRAFT_376606</name>
</gene>
<dbReference type="InterPro" id="IPR013083">
    <property type="entry name" value="Znf_RING/FYVE/PHD"/>
</dbReference>
<dbReference type="InterPro" id="IPR050628">
    <property type="entry name" value="SNF2_RAD54_helicase_TF"/>
</dbReference>
<feature type="domain" description="Helicase C-terminal" evidence="15">
    <location>
        <begin position="724"/>
        <end position="881"/>
    </location>
</feature>
<dbReference type="Pfam" id="PF08797">
    <property type="entry name" value="HIRAN"/>
    <property type="match status" value="1"/>
</dbReference>
<keyword evidence="7" id="KW-0347">Helicase</keyword>
<feature type="compositionally biased region" description="Polar residues" evidence="12">
    <location>
        <begin position="37"/>
        <end position="51"/>
    </location>
</feature>
<dbReference type="EMBL" id="KZ678603">
    <property type="protein sequence ID" value="PSR78515.1"/>
    <property type="molecule type" value="Genomic_DNA"/>
</dbReference>
<evidence type="ECO:0000256" key="6">
    <source>
        <dbReference type="ARBA" id="ARBA00022801"/>
    </source>
</evidence>
<dbReference type="CDD" id="cd16509">
    <property type="entry name" value="RING-HC_HLTF"/>
    <property type="match status" value="1"/>
</dbReference>
<evidence type="ECO:0000256" key="10">
    <source>
        <dbReference type="ARBA" id="ARBA00023242"/>
    </source>
</evidence>
<dbReference type="PANTHER" id="PTHR45626:SF11">
    <property type="entry name" value="FAMILY HELICASE, PUTATIVE (AFU_ORTHOLOGUE AFUA_5G06590)-RELATED"/>
    <property type="match status" value="1"/>
</dbReference>
<dbReference type="SUPFAM" id="SSF57850">
    <property type="entry name" value="RING/U-box"/>
    <property type="match status" value="1"/>
</dbReference>
<dbReference type="SUPFAM" id="SSF52540">
    <property type="entry name" value="P-loop containing nucleoside triphosphate hydrolases"/>
    <property type="match status" value="2"/>
</dbReference>
<evidence type="ECO:0000259" key="14">
    <source>
        <dbReference type="PROSITE" id="PS51192"/>
    </source>
</evidence>
<dbReference type="GO" id="GO:0006281">
    <property type="term" value="P:DNA repair"/>
    <property type="evidence" value="ECO:0007669"/>
    <property type="project" value="TreeGrafter"/>
</dbReference>
<reference evidence="16 17" key="1">
    <citation type="journal article" date="2018" name="Mycol. Prog.">
        <title>Coniella lustricola, a new species from submerged detritus.</title>
        <authorList>
            <person name="Raudabaugh D.B."/>
            <person name="Iturriaga T."/>
            <person name="Carver A."/>
            <person name="Mondo S."/>
            <person name="Pangilinan J."/>
            <person name="Lipzen A."/>
            <person name="He G."/>
            <person name="Amirebrahimi M."/>
            <person name="Grigoriev I.V."/>
            <person name="Miller A.N."/>
        </authorList>
    </citation>
    <scope>NUCLEOTIDE SEQUENCE [LARGE SCALE GENOMIC DNA]</scope>
    <source>
        <strain evidence="16 17">B22-T-1</strain>
    </source>
</reference>
<dbReference type="InParanoid" id="A0A2T2ZWL2"/>
<dbReference type="GO" id="GO:0005524">
    <property type="term" value="F:ATP binding"/>
    <property type="evidence" value="ECO:0007669"/>
    <property type="project" value="UniProtKB-KW"/>
</dbReference>
<dbReference type="GO" id="GO:0003676">
    <property type="term" value="F:nucleic acid binding"/>
    <property type="evidence" value="ECO:0007669"/>
    <property type="project" value="InterPro"/>
</dbReference>
<dbReference type="PROSITE" id="PS50089">
    <property type="entry name" value="ZF_RING_2"/>
    <property type="match status" value="1"/>
</dbReference>
<dbReference type="Pfam" id="PF00271">
    <property type="entry name" value="Helicase_C"/>
    <property type="match status" value="1"/>
</dbReference>
<proteinExistence type="inferred from homology"/>